<keyword evidence="2" id="KW-1133">Transmembrane helix</keyword>
<keyword evidence="2" id="KW-0472">Membrane</keyword>
<accession>A0ABN1U3L9</accession>
<dbReference type="EMBL" id="BAAALG010000019">
    <property type="protein sequence ID" value="GAA1115278.1"/>
    <property type="molecule type" value="Genomic_DNA"/>
</dbReference>
<dbReference type="Proteomes" id="UP001501581">
    <property type="component" value="Unassembled WGS sequence"/>
</dbReference>
<feature type="transmembrane region" description="Helical" evidence="2">
    <location>
        <begin position="12"/>
        <end position="31"/>
    </location>
</feature>
<organism evidence="4 5">
    <name type="scientific">Nocardioides dubius</name>
    <dbReference type="NCBI Taxonomy" id="317019"/>
    <lineage>
        <taxon>Bacteria</taxon>
        <taxon>Bacillati</taxon>
        <taxon>Actinomycetota</taxon>
        <taxon>Actinomycetes</taxon>
        <taxon>Propionibacteriales</taxon>
        <taxon>Nocardioidaceae</taxon>
        <taxon>Nocardioides</taxon>
    </lineage>
</organism>
<evidence type="ECO:0000313" key="4">
    <source>
        <dbReference type="EMBL" id="GAA1115278.1"/>
    </source>
</evidence>
<comment type="caution">
    <text evidence="4">The sequence shown here is derived from an EMBL/GenBank/DDBJ whole genome shotgun (WGS) entry which is preliminary data.</text>
</comment>
<dbReference type="RefSeq" id="WP_343996953.1">
    <property type="nucleotide sequence ID" value="NZ_BAAALG010000019.1"/>
</dbReference>
<dbReference type="InterPro" id="IPR024654">
    <property type="entry name" value="Calcineurin-like_PHP_lpxH"/>
</dbReference>
<dbReference type="InterPro" id="IPR029052">
    <property type="entry name" value="Metallo-depent_PP-like"/>
</dbReference>
<dbReference type="Pfam" id="PF12850">
    <property type="entry name" value="Metallophos_2"/>
    <property type="match status" value="1"/>
</dbReference>
<dbReference type="Gene3D" id="3.60.21.10">
    <property type="match status" value="1"/>
</dbReference>
<keyword evidence="2" id="KW-0812">Transmembrane</keyword>
<feature type="transmembrane region" description="Helical" evidence="2">
    <location>
        <begin position="154"/>
        <end position="173"/>
    </location>
</feature>
<evidence type="ECO:0000259" key="3">
    <source>
        <dbReference type="Pfam" id="PF12850"/>
    </source>
</evidence>
<keyword evidence="5" id="KW-1185">Reference proteome</keyword>
<evidence type="ECO:0000256" key="2">
    <source>
        <dbReference type="SAM" id="Phobius"/>
    </source>
</evidence>
<evidence type="ECO:0000313" key="5">
    <source>
        <dbReference type="Proteomes" id="UP001501581"/>
    </source>
</evidence>
<feature type="transmembrane region" description="Helical" evidence="2">
    <location>
        <begin position="115"/>
        <end position="134"/>
    </location>
</feature>
<feature type="domain" description="Calcineurin-like phosphoesterase" evidence="3">
    <location>
        <begin position="260"/>
        <end position="426"/>
    </location>
</feature>
<protein>
    <recommendedName>
        <fullName evidence="3">Calcineurin-like phosphoesterase domain-containing protein</fullName>
    </recommendedName>
</protein>
<sequence>MQFNRRLALRITLYVVAWLATAVPAALLIFFNSSTTIAVASHDTDVSPTTDGWVTVQTGPYLPDLRYPTDSWVGVELTLGKTEATSAEETAQRYAFIASQPDAQVEIVTKAVQDLAWDAVIQGALLGTIPLLVWGLVGSRRRRELWGETTPRRIVVGVVAVALVGGLASVLTVRPWRPAERLQDDAGEWESLADFLPELTVPEAAAGVQVQVSATTTESKKLLLSAVDTYDRSQRFYSAALEAADLVELRQPEEDETVAVIVSDRHDNIGMDPVIRKVADRAGATAIIDAGDDTSTGEPWEAFSLDSLEREFHDFDRYAIQGNHDHGTFVQGYLEDRGWTTAQDGIFDGPGGLRMMARNDPRSSGLGTWRDAQEQTTADVDAEIAAEACAAEERVGLVLVHDDDMGASALEQGCVDLVVSGHVHVRIGPDAVRGSNGETGYSFTSGTSGGAAYAIAVGSKLRRPAQFAFLTIRDGRPAGIQSVTLETNGVFTVDDFVPLTYRDSGEI</sequence>
<evidence type="ECO:0000256" key="1">
    <source>
        <dbReference type="ARBA" id="ARBA00008950"/>
    </source>
</evidence>
<name>A0ABN1U3L9_9ACTN</name>
<proteinExistence type="inferred from homology"/>
<comment type="similarity">
    <text evidence="1">Belongs to the metallophosphoesterase superfamily. YfcE family.</text>
</comment>
<gene>
    <name evidence="4" type="ORF">GCM10009668_42540</name>
</gene>
<reference evidence="4 5" key="1">
    <citation type="journal article" date="2019" name="Int. J. Syst. Evol. Microbiol.">
        <title>The Global Catalogue of Microorganisms (GCM) 10K type strain sequencing project: providing services to taxonomists for standard genome sequencing and annotation.</title>
        <authorList>
            <consortium name="The Broad Institute Genomics Platform"/>
            <consortium name="The Broad Institute Genome Sequencing Center for Infectious Disease"/>
            <person name="Wu L."/>
            <person name="Ma J."/>
        </authorList>
    </citation>
    <scope>NUCLEOTIDE SEQUENCE [LARGE SCALE GENOMIC DNA]</scope>
    <source>
        <strain evidence="4 5">JCM 13008</strain>
    </source>
</reference>
<dbReference type="SUPFAM" id="SSF56300">
    <property type="entry name" value="Metallo-dependent phosphatases"/>
    <property type="match status" value="1"/>
</dbReference>